<name>A0A1M6UTC7_9FLAO</name>
<evidence type="ECO:0000313" key="2">
    <source>
        <dbReference type="EMBL" id="SHK72485.1"/>
    </source>
</evidence>
<accession>A0A1M6UTC7</accession>
<dbReference type="STRING" id="1055723.SAMN05216293_1765"/>
<reference evidence="2 3" key="1">
    <citation type="submission" date="2016-11" db="EMBL/GenBank/DDBJ databases">
        <authorList>
            <person name="Varghese N."/>
            <person name="Submissions S."/>
        </authorList>
    </citation>
    <scope>NUCLEOTIDE SEQUENCE [LARGE SCALE GENOMIC DNA]</scope>
    <source>
        <strain evidence="2 3">CGMCC 1.12174</strain>
    </source>
</reference>
<comment type="caution">
    <text evidence="2">The sequence shown here is derived from an EMBL/GenBank/DDBJ whole genome shotgun (WGS) entry which is preliminary data.</text>
</comment>
<dbReference type="AlphaFoldDB" id="A0A1M6UTC7"/>
<feature type="region of interest" description="Disordered" evidence="1">
    <location>
        <begin position="1"/>
        <end position="30"/>
    </location>
</feature>
<dbReference type="Proteomes" id="UP000184031">
    <property type="component" value="Unassembled WGS sequence"/>
</dbReference>
<evidence type="ECO:0000256" key="1">
    <source>
        <dbReference type="SAM" id="MobiDB-lite"/>
    </source>
</evidence>
<organism evidence="2 3">
    <name type="scientific">Flagellimonas taeanensis</name>
    <dbReference type="NCBI Taxonomy" id="1005926"/>
    <lineage>
        <taxon>Bacteria</taxon>
        <taxon>Pseudomonadati</taxon>
        <taxon>Bacteroidota</taxon>
        <taxon>Flavobacteriia</taxon>
        <taxon>Flavobacteriales</taxon>
        <taxon>Flavobacteriaceae</taxon>
        <taxon>Flagellimonas</taxon>
    </lineage>
</organism>
<sequence>MEIGALHQVLLGQPGKKKRDTLGTTDSTRY</sequence>
<dbReference type="EMBL" id="FRAT01000004">
    <property type="protein sequence ID" value="SHK72485.1"/>
    <property type="molecule type" value="Genomic_DNA"/>
</dbReference>
<gene>
    <name evidence="2" type="ORF">SAMN05216293_1765</name>
</gene>
<protein>
    <submittedName>
        <fullName evidence="2">Uncharacterized protein</fullName>
    </submittedName>
</protein>
<proteinExistence type="predicted"/>
<evidence type="ECO:0000313" key="3">
    <source>
        <dbReference type="Proteomes" id="UP000184031"/>
    </source>
</evidence>